<feature type="coiled-coil region" evidence="4">
    <location>
        <begin position="652"/>
        <end position="701"/>
    </location>
</feature>
<name>A0A4V2URR8_9FIRM</name>
<evidence type="ECO:0000259" key="5">
    <source>
        <dbReference type="Pfam" id="PF13476"/>
    </source>
</evidence>
<dbReference type="Pfam" id="PF13558">
    <property type="entry name" value="SbcC_Walker_B"/>
    <property type="match status" value="1"/>
</dbReference>
<dbReference type="Pfam" id="PF13476">
    <property type="entry name" value="AAA_23"/>
    <property type="match status" value="1"/>
</dbReference>
<keyword evidence="6" id="KW-0378">Hydrolase</keyword>
<feature type="coiled-coil region" evidence="4">
    <location>
        <begin position="546"/>
        <end position="611"/>
    </location>
</feature>
<comment type="caution">
    <text evidence="6">The sequence shown here is derived from an EMBL/GenBank/DDBJ whole genome shotgun (WGS) entry which is preliminary data.</text>
</comment>
<dbReference type="SUPFAM" id="SSF52540">
    <property type="entry name" value="P-loop containing nucleoside triphosphate hydrolases"/>
    <property type="match status" value="1"/>
</dbReference>
<dbReference type="Gene3D" id="3.40.50.300">
    <property type="entry name" value="P-loop containing nucleotide triphosphate hydrolases"/>
    <property type="match status" value="2"/>
</dbReference>
<dbReference type="InterPro" id="IPR038729">
    <property type="entry name" value="Rad50/SbcC_AAA"/>
</dbReference>
<keyword evidence="6" id="KW-0269">Exonuclease</keyword>
<proteinExistence type="inferred from homology"/>
<dbReference type="GO" id="GO:0004527">
    <property type="term" value="F:exonuclease activity"/>
    <property type="evidence" value="ECO:0007669"/>
    <property type="project" value="UniProtKB-KW"/>
</dbReference>
<sequence length="914" mass="103132">MRPKKLILSAFGPYAGVVEIDFSKLGEKGIYLISGDTGAGKTTIFDALVYALYGEASGSVRESNMFRSKYATAGTETYVELIFHYRNKDYRLQRNPEYERPAKRGSKMVLEKPAAVLNLPDGEIISGLKEVTQAVTELIGLDREQFTQIAMIAQGDFLRLLLSPTKERSDIFRKIFNTGLYRKLQDRLKKESEETAKKLETVKRNIEHDKKNIQLQADRELPVIPIIADFIAAMGAYMNEDQELLKKLHKEIDVNDKGLAENNTKLGYAASLEKMRKEAILCQGNIQKNTSLVRSLRDNYEQIKQKYDNEYAKIIEVVTGIKDNLPAYDEFENILQEEKKANTRINILSKETQNAAEKVKKLKEKIVEGKKQQTLLQNVLVQKEECKRQEDVLQKQFEDLQDLAVKTEDYNAILLKYKKARDTYKKEQAAQLLVHAEADKMERMYLDEQAGIIAASLEDNVPCPVCGSKQHPHPAVLLAKAPTKAQVEEIKKRRQRLDEQVSRLSVQAGDLKGQLGAIEKQVLEKAQYLFKNCERGEIKAKTAALCTRLAEEKKALQQKLLELQKKIVLKEKLDKEVPALEQEYEDSGEKVRAWQQEIAVLSANIENIKGKKAEKVKLLLYANKQEAVQALKAQESYAASLVKNVDIAQKNFLEKENLINNEKAKLAALNKQLANSSNGDLPQLQEEHDRLLAKKTDLAEQLMVFNIRMAANGKALADITKQKDIYEDLTAKYIWQLDLAQTVSGMQSGKSKITLETYIQMKYFDRIIERANSRFMVMSAGQYELVRKVAGQDLRSQSGLELDVIDHYNGSRRSVKTLSGGESFKASLSLALGLADEIQSSAGGIQLDTMFVDEGFGSLDEESLEYAISVLNSLAEGNKLVGIISHVGELKQRIDKQIRVSKKPYSGSYAEVIN</sequence>
<feature type="coiled-coil region" evidence="4">
    <location>
        <begin position="345"/>
        <end position="403"/>
    </location>
</feature>
<dbReference type="PANTHER" id="PTHR32114:SF2">
    <property type="entry name" value="ABC TRANSPORTER ABCH.3"/>
    <property type="match status" value="1"/>
</dbReference>
<keyword evidence="4" id="KW-0175">Coiled coil</keyword>
<dbReference type="InterPro" id="IPR027417">
    <property type="entry name" value="P-loop_NTPase"/>
</dbReference>
<evidence type="ECO:0000256" key="1">
    <source>
        <dbReference type="ARBA" id="ARBA00006930"/>
    </source>
</evidence>
<gene>
    <name evidence="6" type="ORF">EDC37_10915</name>
</gene>
<dbReference type="EMBL" id="SMAA01000009">
    <property type="protein sequence ID" value="TCS78662.1"/>
    <property type="molecule type" value="Genomic_DNA"/>
</dbReference>
<accession>A0A4V2URR8</accession>
<dbReference type="OrthoDB" id="9795626at2"/>
<feature type="coiled-coil region" evidence="4">
    <location>
        <begin position="286"/>
        <end position="313"/>
    </location>
</feature>
<protein>
    <recommendedName>
        <fullName evidence="3">Nuclease SbcCD subunit C</fullName>
    </recommendedName>
</protein>
<keyword evidence="6" id="KW-0540">Nuclease</keyword>
<evidence type="ECO:0000256" key="2">
    <source>
        <dbReference type="ARBA" id="ARBA00011322"/>
    </source>
</evidence>
<dbReference type="GO" id="GO:0016887">
    <property type="term" value="F:ATP hydrolysis activity"/>
    <property type="evidence" value="ECO:0007669"/>
    <property type="project" value="InterPro"/>
</dbReference>
<dbReference type="RefSeq" id="WP_132549576.1">
    <property type="nucleotide sequence ID" value="NZ_SMAA01000009.1"/>
</dbReference>
<dbReference type="GO" id="GO:0006302">
    <property type="term" value="P:double-strand break repair"/>
    <property type="evidence" value="ECO:0007669"/>
    <property type="project" value="InterPro"/>
</dbReference>
<dbReference type="PANTHER" id="PTHR32114">
    <property type="entry name" value="ABC TRANSPORTER ABCH.3"/>
    <property type="match status" value="1"/>
</dbReference>
<comment type="similarity">
    <text evidence="1">Belongs to the SMC family. SbcC subfamily.</text>
</comment>
<feature type="coiled-coil region" evidence="4">
    <location>
        <begin position="185"/>
        <end position="216"/>
    </location>
</feature>
<evidence type="ECO:0000313" key="6">
    <source>
        <dbReference type="EMBL" id="TCS78662.1"/>
    </source>
</evidence>
<evidence type="ECO:0000313" key="7">
    <source>
        <dbReference type="Proteomes" id="UP000295188"/>
    </source>
</evidence>
<reference evidence="6 7" key="1">
    <citation type="submission" date="2019-03" db="EMBL/GenBank/DDBJ databases">
        <title>Genomic Encyclopedia of Type Strains, Phase IV (KMG-IV): sequencing the most valuable type-strain genomes for metagenomic binning, comparative biology and taxonomic classification.</title>
        <authorList>
            <person name="Goeker M."/>
        </authorList>
    </citation>
    <scope>NUCLEOTIDE SEQUENCE [LARGE SCALE GENOMIC DNA]</scope>
    <source>
        <strain evidence="6 7">DSM 20467</strain>
    </source>
</reference>
<organism evidence="6 7">
    <name type="scientific">Pectinatus cerevisiiphilus</name>
    <dbReference type="NCBI Taxonomy" id="86956"/>
    <lineage>
        <taxon>Bacteria</taxon>
        <taxon>Bacillati</taxon>
        <taxon>Bacillota</taxon>
        <taxon>Negativicutes</taxon>
        <taxon>Selenomonadales</taxon>
        <taxon>Selenomonadaceae</taxon>
        <taxon>Pectinatus</taxon>
    </lineage>
</organism>
<feature type="domain" description="Rad50/SbcC-type AAA" evidence="5">
    <location>
        <begin position="5"/>
        <end position="208"/>
    </location>
</feature>
<evidence type="ECO:0000256" key="3">
    <source>
        <dbReference type="ARBA" id="ARBA00013368"/>
    </source>
</evidence>
<keyword evidence="7" id="KW-1185">Reference proteome</keyword>
<dbReference type="AlphaFoldDB" id="A0A4V2URR8"/>
<comment type="subunit">
    <text evidence="2">Heterodimer of SbcC and SbcD.</text>
</comment>
<evidence type="ECO:0000256" key="4">
    <source>
        <dbReference type="SAM" id="Coils"/>
    </source>
</evidence>
<dbReference type="Proteomes" id="UP000295188">
    <property type="component" value="Unassembled WGS sequence"/>
</dbReference>